<dbReference type="PIRSF" id="PIRSF006493">
    <property type="entry name" value="Prok_Ku"/>
    <property type="match status" value="1"/>
</dbReference>
<evidence type="ECO:0000313" key="6">
    <source>
        <dbReference type="Proteomes" id="UP000057043"/>
    </source>
</evidence>
<evidence type="ECO:0000256" key="3">
    <source>
        <dbReference type="SAM" id="MobiDB-lite"/>
    </source>
</evidence>
<dbReference type="InterPro" id="IPR016194">
    <property type="entry name" value="SPOC-like_C_dom_sf"/>
</dbReference>
<accession>A0A101FUR0</accession>
<comment type="function">
    <text evidence="2">With LigD forms a non-homologous end joining (NHEJ) DNA repair enzyme, which repairs dsDNA breaks with reduced fidelity. Binds linear dsDNA with 5'- and 3'- overhangs but not closed circular dsDNA nor ssDNA. Recruits and stimulates the ligase activity of LigD.</text>
</comment>
<evidence type="ECO:0000259" key="4">
    <source>
        <dbReference type="SMART" id="SM00559"/>
    </source>
</evidence>
<comment type="caution">
    <text evidence="5">The sequence shown here is derived from an EMBL/GenBank/DDBJ whole genome shotgun (WGS) entry which is preliminary data.</text>
</comment>
<dbReference type="PANTHER" id="PTHR41251:SF1">
    <property type="entry name" value="NON-HOMOLOGOUS END JOINING PROTEIN KU"/>
    <property type="match status" value="1"/>
</dbReference>
<name>A0A101FUR0_9EURY</name>
<keyword evidence="2" id="KW-0233">DNA recombination</keyword>
<sequence>MIGIQQVEMEEEEEAEEKGEEQKVALPRPVWSGGLSIGLVNIPVKMMPLIRDKRVKLRMIHQKCNTPLHYKKYCEEGEEVPNDEIVHGYQLKKDRYVIFDDDELEAAKPESSDAINLDQFVNFFEADPHYFEKTYLLVPDGSESSYSLLRRVLERTGKAAIGKMTIHSKERVVLVHYYQDALVATTLRYFDEVLDPAGVEELKNLPQPKEEEMELAGVIVDKLSGDLDLSVYKDEYRERVEEMVRAKIAGEVIKIEKREGRPAAKSLMEALKETAESLE</sequence>
<feature type="compositionally biased region" description="Acidic residues" evidence="3">
    <location>
        <begin position="8"/>
        <end position="19"/>
    </location>
</feature>
<gene>
    <name evidence="2" type="primary">ku</name>
    <name evidence="5" type="ORF">XD72_0891</name>
</gene>
<comment type="similarity">
    <text evidence="2">Belongs to the prokaryotic Ku family.</text>
</comment>
<dbReference type="NCBIfam" id="TIGR02772">
    <property type="entry name" value="Ku_bact"/>
    <property type="match status" value="1"/>
</dbReference>
<dbReference type="SUPFAM" id="SSF100939">
    <property type="entry name" value="SPOC domain-like"/>
    <property type="match status" value="1"/>
</dbReference>
<organism evidence="5 6">
    <name type="scientific">Methanothrix harundinacea</name>
    <dbReference type="NCBI Taxonomy" id="301375"/>
    <lineage>
        <taxon>Archaea</taxon>
        <taxon>Methanobacteriati</taxon>
        <taxon>Methanobacteriota</taxon>
        <taxon>Stenosarchaea group</taxon>
        <taxon>Methanomicrobia</taxon>
        <taxon>Methanotrichales</taxon>
        <taxon>Methanotrichaceae</taxon>
        <taxon>Methanothrix</taxon>
    </lineage>
</organism>
<dbReference type="SMART" id="SM00559">
    <property type="entry name" value="Ku78"/>
    <property type="match status" value="1"/>
</dbReference>
<dbReference type="Gene3D" id="2.40.290.10">
    <property type="match status" value="1"/>
</dbReference>
<dbReference type="PATRIC" id="fig|301375.7.peg.463"/>
<dbReference type="GO" id="GO:0006310">
    <property type="term" value="P:DNA recombination"/>
    <property type="evidence" value="ECO:0007669"/>
    <property type="project" value="UniProtKB-KW"/>
</dbReference>
<feature type="region of interest" description="Disordered" evidence="3">
    <location>
        <begin position="1"/>
        <end position="23"/>
    </location>
</feature>
<protein>
    <recommendedName>
        <fullName evidence="2">Non-homologous end joining protein Ku</fullName>
    </recommendedName>
</protein>
<feature type="domain" description="Ku" evidence="4">
    <location>
        <begin position="77"/>
        <end position="204"/>
    </location>
</feature>
<dbReference type="InterPro" id="IPR009187">
    <property type="entry name" value="Prok_Ku"/>
</dbReference>
<dbReference type="InterPro" id="IPR006164">
    <property type="entry name" value="DNA_bd_Ku70/Ku80"/>
</dbReference>
<evidence type="ECO:0000256" key="1">
    <source>
        <dbReference type="ARBA" id="ARBA00023125"/>
    </source>
</evidence>
<keyword evidence="2" id="KW-0227">DNA damage</keyword>
<dbReference type="Proteomes" id="UP000057043">
    <property type="component" value="Unassembled WGS sequence"/>
</dbReference>
<keyword evidence="2" id="KW-0234">DNA repair</keyword>
<keyword evidence="1 2" id="KW-0238">DNA-binding</keyword>
<dbReference type="Pfam" id="PF02735">
    <property type="entry name" value="Ku"/>
    <property type="match status" value="1"/>
</dbReference>
<comment type="subunit">
    <text evidence="2">Homodimer. Interacts with LigD.</text>
</comment>
<reference evidence="5 6" key="1">
    <citation type="journal article" date="2015" name="MBio">
        <title>Genome-Resolved Metagenomic Analysis Reveals Roles for Candidate Phyla and Other Microbial Community Members in Biogeochemical Transformations in Oil Reservoirs.</title>
        <authorList>
            <person name="Hu P."/>
            <person name="Tom L."/>
            <person name="Singh A."/>
            <person name="Thomas B.C."/>
            <person name="Baker B.J."/>
            <person name="Piceno Y.M."/>
            <person name="Andersen G.L."/>
            <person name="Banfield J.F."/>
        </authorList>
    </citation>
    <scope>NUCLEOTIDE SEQUENCE [LARGE SCALE GENOMIC DNA]</scope>
    <source>
        <strain evidence="5">57_489</strain>
    </source>
</reference>
<dbReference type="AlphaFoldDB" id="A0A101FUR0"/>
<proteinExistence type="inferred from homology"/>
<dbReference type="PANTHER" id="PTHR41251">
    <property type="entry name" value="NON-HOMOLOGOUS END JOINING PROTEIN KU"/>
    <property type="match status" value="1"/>
</dbReference>
<evidence type="ECO:0000313" key="5">
    <source>
        <dbReference type="EMBL" id="KUK44717.1"/>
    </source>
</evidence>
<dbReference type="GO" id="GO:0006303">
    <property type="term" value="P:double-strand break repair via nonhomologous end joining"/>
    <property type="evidence" value="ECO:0007669"/>
    <property type="project" value="UniProtKB-UniRule"/>
</dbReference>
<dbReference type="HAMAP" id="MF_01875">
    <property type="entry name" value="Prokaryotic_Ku"/>
    <property type="match status" value="1"/>
</dbReference>
<evidence type="ECO:0000256" key="2">
    <source>
        <dbReference type="HAMAP-Rule" id="MF_01875"/>
    </source>
</evidence>
<dbReference type="GO" id="GO:0003690">
    <property type="term" value="F:double-stranded DNA binding"/>
    <property type="evidence" value="ECO:0007669"/>
    <property type="project" value="UniProtKB-UniRule"/>
</dbReference>
<dbReference type="EMBL" id="LGFT01000017">
    <property type="protein sequence ID" value="KUK44717.1"/>
    <property type="molecule type" value="Genomic_DNA"/>
</dbReference>